<keyword evidence="6" id="KW-0235">DNA replication</keyword>
<dbReference type="Proteomes" id="UP000568273">
    <property type="component" value="Unassembled WGS sequence"/>
</dbReference>
<protein>
    <recommendedName>
        <fullName evidence="9">DNA polymerase III beta sliding clamp central domain-containing protein</fullName>
    </recommendedName>
</protein>
<comment type="subcellular location">
    <subcellularLocation>
        <location evidence="1">Cytoplasm</location>
    </subcellularLocation>
</comment>
<comment type="similarity">
    <text evidence="2">Belongs to the beta sliding clamp family.</text>
</comment>
<dbReference type="AlphaFoldDB" id="A0A848RH14"/>
<dbReference type="SUPFAM" id="SSF55979">
    <property type="entry name" value="DNA clamp"/>
    <property type="match status" value="1"/>
</dbReference>
<evidence type="ECO:0000256" key="7">
    <source>
        <dbReference type="ARBA" id="ARBA00022932"/>
    </source>
</evidence>
<evidence type="ECO:0000256" key="3">
    <source>
        <dbReference type="ARBA" id="ARBA00022490"/>
    </source>
</evidence>
<evidence type="ECO:0000313" key="11">
    <source>
        <dbReference type="Proteomes" id="UP000568273"/>
    </source>
</evidence>
<keyword evidence="11" id="KW-1185">Reference proteome</keyword>
<sequence length="359" mass="41354">MIINNNELKQMIDVAMLDKNSLETVINVNEKEVVFLLGNDLIYRIQKTQKIDIPVGEYAIGSGNLVKIIKSLPNEMSNINIENQQLIISDSSGDINTILTTGVKINIPKIERTIAEIDVKELIEALKETDSFRSKDTNAPMLMGVCLRYDHCSNELSVAAMDGYRVYVRNIGIKCNEKEDFELIIDDKTVKRLKKIKAKLKLCIKKGILRTGEKYFLTTNNMIFLTPFIDGEYFNYENVFHNAKENYKTSYNNKEIKTFIKYFEKCNKLSEKRPLIESSIENYNHKLSCQAGLANIENNSKSKVENRFTIGYNGKYMLEVLKLFNYSDKVDVQMEDEIHPIIFTDNIKTILLLPIQIKK</sequence>
<dbReference type="InterPro" id="IPR022637">
    <property type="entry name" value="DNA_polIII_beta_cen"/>
</dbReference>
<dbReference type="GO" id="GO:0003887">
    <property type="term" value="F:DNA-directed DNA polymerase activity"/>
    <property type="evidence" value="ECO:0007669"/>
    <property type="project" value="UniProtKB-KW"/>
</dbReference>
<gene>
    <name evidence="10" type="ORF">HKO22_03005</name>
</gene>
<keyword evidence="5" id="KW-0548">Nucleotidyltransferase</keyword>
<evidence type="ECO:0000256" key="2">
    <source>
        <dbReference type="ARBA" id="ARBA00010752"/>
    </source>
</evidence>
<evidence type="ECO:0000256" key="1">
    <source>
        <dbReference type="ARBA" id="ARBA00004496"/>
    </source>
</evidence>
<evidence type="ECO:0000313" key="10">
    <source>
        <dbReference type="EMBL" id="NMW84713.1"/>
    </source>
</evidence>
<proteinExistence type="inferred from homology"/>
<dbReference type="Gene3D" id="3.70.10.10">
    <property type="match status" value="1"/>
</dbReference>
<dbReference type="GO" id="GO:0008408">
    <property type="term" value="F:3'-5' exonuclease activity"/>
    <property type="evidence" value="ECO:0007669"/>
    <property type="project" value="InterPro"/>
</dbReference>
<dbReference type="Pfam" id="PF02767">
    <property type="entry name" value="DNA_pol3_beta_2"/>
    <property type="match status" value="1"/>
</dbReference>
<dbReference type="PANTHER" id="PTHR30478">
    <property type="entry name" value="DNA POLYMERASE III SUBUNIT BETA"/>
    <property type="match status" value="1"/>
</dbReference>
<keyword evidence="7" id="KW-0239">DNA-directed DNA polymerase</keyword>
<dbReference type="InterPro" id="IPR046938">
    <property type="entry name" value="DNA_clamp_sf"/>
</dbReference>
<name>A0A848RH14_9FIRM</name>
<keyword evidence="4" id="KW-0808">Transferase</keyword>
<organism evidence="10 11">
    <name type="scientific">Peptoniphilus faecalis</name>
    <dbReference type="NCBI Taxonomy" id="2731255"/>
    <lineage>
        <taxon>Bacteria</taxon>
        <taxon>Bacillati</taxon>
        <taxon>Bacillota</taxon>
        <taxon>Tissierellia</taxon>
        <taxon>Tissierellales</taxon>
        <taxon>Peptoniphilaceae</taxon>
        <taxon>Peptoniphilus</taxon>
    </lineage>
</organism>
<keyword evidence="3" id="KW-0963">Cytoplasm</keyword>
<evidence type="ECO:0000256" key="8">
    <source>
        <dbReference type="ARBA" id="ARBA00023125"/>
    </source>
</evidence>
<feature type="domain" description="DNA polymerase III beta sliding clamp central" evidence="9">
    <location>
        <begin position="117"/>
        <end position="233"/>
    </location>
</feature>
<dbReference type="Gene3D" id="3.10.150.10">
    <property type="entry name" value="DNA Polymerase III, subunit A, domain 2"/>
    <property type="match status" value="1"/>
</dbReference>
<accession>A0A848RH14</accession>
<dbReference type="RefSeq" id="WP_169968442.1">
    <property type="nucleotide sequence ID" value="NZ_JABDSR010000003.1"/>
</dbReference>
<dbReference type="GO" id="GO:0006271">
    <property type="term" value="P:DNA strand elongation involved in DNA replication"/>
    <property type="evidence" value="ECO:0007669"/>
    <property type="project" value="TreeGrafter"/>
</dbReference>
<evidence type="ECO:0000256" key="6">
    <source>
        <dbReference type="ARBA" id="ARBA00022705"/>
    </source>
</evidence>
<dbReference type="GO" id="GO:0003677">
    <property type="term" value="F:DNA binding"/>
    <property type="evidence" value="ECO:0007669"/>
    <property type="project" value="UniProtKB-KW"/>
</dbReference>
<evidence type="ECO:0000256" key="5">
    <source>
        <dbReference type="ARBA" id="ARBA00022695"/>
    </source>
</evidence>
<evidence type="ECO:0000256" key="4">
    <source>
        <dbReference type="ARBA" id="ARBA00022679"/>
    </source>
</evidence>
<dbReference type="GO" id="GO:0009360">
    <property type="term" value="C:DNA polymerase III complex"/>
    <property type="evidence" value="ECO:0007669"/>
    <property type="project" value="InterPro"/>
</dbReference>
<keyword evidence="8" id="KW-0238">DNA-binding</keyword>
<comment type="caution">
    <text evidence="10">The sequence shown here is derived from an EMBL/GenBank/DDBJ whole genome shotgun (WGS) entry which is preliminary data.</text>
</comment>
<dbReference type="GO" id="GO:0005737">
    <property type="term" value="C:cytoplasm"/>
    <property type="evidence" value="ECO:0007669"/>
    <property type="project" value="UniProtKB-SubCell"/>
</dbReference>
<dbReference type="EMBL" id="JABDSR010000003">
    <property type="protein sequence ID" value="NMW84713.1"/>
    <property type="molecule type" value="Genomic_DNA"/>
</dbReference>
<dbReference type="SMART" id="SM00480">
    <property type="entry name" value="POL3Bc"/>
    <property type="match status" value="1"/>
</dbReference>
<dbReference type="PANTHER" id="PTHR30478:SF0">
    <property type="entry name" value="BETA SLIDING CLAMP"/>
    <property type="match status" value="1"/>
</dbReference>
<evidence type="ECO:0000259" key="9">
    <source>
        <dbReference type="Pfam" id="PF02767"/>
    </source>
</evidence>
<dbReference type="InterPro" id="IPR001001">
    <property type="entry name" value="DNA_polIII_beta"/>
</dbReference>
<reference evidence="10" key="1">
    <citation type="submission" date="2020-04" db="EMBL/GenBank/DDBJ databases">
        <title>Peptoniphilus sp. nov. isolated from swine feces.</title>
        <authorList>
            <person name="Ryu S.W."/>
        </authorList>
    </citation>
    <scope>NUCLEOTIDE SEQUENCE [LARGE SCALE GENOMIC DNA]</scope>
    <source>
        <strain evidence="10">AGMB00490</strain>
    </source>
</reference>